<feature type="domain" description="Sigma-54 factor interaction" evidence="4">
    <location>
        <begin position="107"/>
        <end position="341"/>
    </location>
</feature>
<reference evidence="7 8" key="1">
    <citation type="submission" date="2021-01" db="EMBL/GenBank/DDBJ databases">
        <title>Genome public.</title>
        <authorList>
            <person name="Liu C."/>
            <person name="Sun Q."/>
        </authorList>
    </citation>
    <scope>NUCLEOTIDE SEQUENCE [LARGE SCALE GENOMIC DNA]</scope>
    <source>
        <strain evidence="7 8">YIM B02564</strain>
    </source>
</reference>
<dbReference type="Gene3D" id="1.10.8.60">
    <property type="match status" value="1"/>
</dbReference>
<dbReference type="Gene3D" id="3.40.50.300">
    <property type="entry name" value="P-loop containing nucleotide triphosphate hydrolases"/>
    <property type="match status" value="1"/>
</dbReference>
<evidence type="ECO:0000313" key="7">
    <source>
        <dbReference type="EMBL" id="MBL4951835.1"/>
    </source>
</evidence>
<dbReference type="InterPro" id="IPR003593">
    <property type="entry name" value="AAA+_ATPase"/>
</dbReference>
<dbReference type="Pfam" id="PF00158">
    <property type="entry name" value="Sigma54_activat"/>
    <property type="match status" value="1"/>
</dbReference>
<dbReference type="InterPro" id="IPR025943">
    <property type="entry name" value="Sigma_54_int_dom_ATP-bd_2"/>
</dbReference>
<evidence type="ECO:0000256" key="2">
    <source>
        <dbReference type="ARBA" id="ARBA00022741"/>
    </source>
</evidence>
<dbReference type="InterPro" id="IPR036662">
    <property type="entry name" value="PTS_EIIA_man-typ_sf"/>
</dbReference>
<dbReference type="InterPro" id="IPR011608">
    <property type="entry name" value="PRD"/>
</dbReference>
<dbReference type="PANTHER" id="PTHR32071:SF38">
    <property type="entry name" value="PSP OPERON TRANSCRIPTIONAL ACTIVATOR"/>
    <property type="match status" value="1"/>
</dbReference>
<accession>A0ABS1TKJ6</accession>
<evidence type="ECO:0000259" key="4">
    <source>
        <dbReference type="PROSITE" id="PS50045"/>
    </source>
</evidence>
<dbReference type="PANTHER" id="PTHR32071">
    <property type="entry name" value="TRANSCRIPTIONAL REGULATORY PROTEIN"/>
    <property type="match status" value="1"/>
</dbReference>
<keyword evidence="8" id="KW-1185">Reference proteome</keyword>
<dbReference type="PROSITE" id="PS50045">
    <property type="entry name" value="SIGMA54_INTERACT_4"/>
    <property type="match status" value="1"/>
</dbReference>
<dbReference type="SUPFAM" id="SSF53062">
    <property type="entry name" value="PTS system fructose IIA component-like"/>
    <property type="match status" value="1"/>
</dbReference>
<dbReference type="InterPro" id="IPR036634">
    <property type="entry name" value="PRD_sf"/>
</dbReference>
<dbReference type="Pfam" id="PF03610">
    <property type="entry name" value="EIIA-man"/>
    <property type="match status" value="1"/>
</dbReference>
<dbReference type="InterPro" id="IPR004701">
    <property type="entry name" value="PTS_EIIA_man-typ"/>
</dbReference>
<keyword evidence="1" id="KW-0808">Transferase</keyword>
<organism evidence="7 8">
    <name type="scientific">Neobacillus paridis</name>
    <dbReference type="NCBI Taxonomy" id="2803862"/>
    <lineage>
        <taxon>Bacteria</taxon>
        <taxon>Bacillati</taxon>
        <taxon>Bacillota</taxon>
        <taxon>Bacilli</taxon>
        <taxon>Bacillales</taxon>
        <taxon>Bacillaceae</taxon>
        <taxon>Neobacillus</taxon>
    </lineage>
</organism>
<feature type="domain" description="PTS EIIA type-4" evidence="5">
    <location>
        <begin position="564"/>
        <end position="699"/>
    </location>
</feature>
<comment type="caution">
    <text evidence="7">The sequence shown here is derived from an EMBL/GenBank/DDBJ whole genome shotgun (WGS) entry which is preliminary data.</text>
</comment>
<dbReference type="PROSITE" id="PS00676">
    <property type="entry name" value="SIGMA54_INTERACT_2"/>
    <property type="match status" value="1"/>
</dbReference>
<dbReference type="EMBL" id="JAESWB010000103">
    <property type="protein sequence ID" value="MBL4951835.1"/>
    <property type="molecule type" value="Genomic_DNA"/>
</dbReference>
<dbReference type="InterPro" id="IPR058031">
    <property type="entry name" value="AAA_lid_NorR"/>
</dbReference>
<dbReference type="InterPro" id="IPR002078">
    <property type="entry name" value="Sigma_54_int"/>
</dbReference>
<name>A0ABS1TKJ6_9BACI</name>
<keyword evidence="2" id="KW-0547">Nucleotide-binding</keyword>
<dbReference type="SUPFAM" id="SSF63520">
    <property type="entry name" value="PTS-regulatory domain, PRD"/>
    <property type="match status" value="1"/>
</dbReference>
<dbReference type="InterPro" id="IPR027417">
    <property type="entry name" value="P-loop_NTPase"/>
</dbReference>
<dbReference type="Pfam" id="PF00874">
    <property type="entry name" value="PRD"/>
    <property type="match status" value="1"/>
</dbReference>
<dbReference type="RefSeq" id="WP_202653118.1">
    <property type="nucleotide sequence ID" value="NZ_JAESWB010000103.1"/>
</dbReference>
<dbReference type="PROSITE" id="PS51372">
    <property type="entry name" value="PRD_2"/>
    <property type="match status" value="2"/>
</dbReference>
<feature type="domain" description="PRD" evidence="6">
    <location>
        <begin position="454"/>
        <end position="563"/>
    </location>
</feature>
<evidence type="ECO:0000259" key="5">
    <source>
        <dbReference type="PROSITE" id="PS51096"/>
    </source>
</evidence>
<sequence>MNLKARLLAFLDQETESFDMNKPSDRLTASVMSDYFSVKRNTVSHYINQLVEEEKVIKVNTRPVYFLSRASFERKFFPLPINHFHSFQEMLEFKPETKDEQDIFDRLIGAEGSLKRAIEQIKTSIYYPGSGLPLILVGPTGVGKSFTAGLIHRYCVEKGILAKDAPFISFNCAQYANNPELMSSHLFGYVKGAFTGAERTKDGMLAAADGGILFLDEVHRLNAEGQEKLFTFLDQGVFRRMGESEGNHQANVRLIFATTENLEENFLPTFLRRIPIRIVIPSLDERGKQEKRQFIYLFLLNEARKLRKPIRITSRILDALANYHYSGNMGDLKNTIQYIAASSFAKNREAEEVQITLHHLPDPILEEALHQTDHKVRQNHDILIQPDSTLEQLYETSLTQVQLIKKTFEQILCLYEECHTKKLPVAFNEQKIFQEILILLDQLIFTNTKEDAGIRLELTTISVQEIIQYLENNYQVKFNGNSIYAIAHFLYYKGHSVMRWSEKQEAAINKLAHYMDRFYKVEQQLAKHFVHLLESKLEVKLEQMDVIFLSFYLRSVAIEQTNQQVKALILAHGYATASSIANVVNRMLKKNVFEAFDMPIDISVQEIAAKVFHYIEHHDISKGLILLVDMGSLKDIYSQFKNYVNGPIAIINNVSTQMALFLGSMLEKDLFLEEMIEKLRQANQTEYNIIYPEKEKEKVIVTTCLTGMGTAIQIQKLLEDSIPKDLSIQVSAYDYHRLKELGTSEAIFQRFDVLTIVGTANPGIEDVPYLSIEDIISGKGEATMRKIFLPIMEEGRFKEINDNLVRNFSLQRVIESITILDSEKILSHVEEFIHRLEIRLNQRLPNDKKVALYVHVSCLVERLIRQAPIENYNNLEEFEQCQKEMIKMIKEAFSVIENIYNVKINTAEIGYIYDYLVAKSSLHEDF</sequence>
<evidence type="ECO:0000259" key="6">
    <source>
        <dbReference type="PROSITE" id="PS51372"/>
    </source>
</evidence>
<evidence type="ECO:0000256" key="1">
    <source>
        <dbReference type="ARBA" id="ARBA00022679"/>
    </source>
</evidence>
<dbReference type="SMART" id="SM00382">
    <property type="entry name" value="AAA"/>
    <property type="match status" value="1"/>
</dbReference>
<dbReference type="Gene3D" id="1.10.1790.10">
    <property type="entry name" value="PRD domain"/>
    <property type="match status" value="2"/>
</dbReference>
<protein>
    <submittedName>
        <fullName evidence="7">Sigma 54-interacting transcriptional regulator</fullName>
    </submittedName>
</protein>
<evidence type="ECO:0000256" key="3">
    <source>
        <dbReference type="ARBA" id="ARBA00022840"/>
    </source>
</evidence>
<dbReference type="PROSITE" id="PS51096">
    <property type="entry name" value="PTS_EIIA_TYPE_4"/>
    <property type="match status" value="1"/>
</dbReference>
<dbReference type="Pfam" id="PF25601">
    <property type="entry name" value="AAA_lid_14"/>
    <property type="match status" value="1"/>
</dbReference>
<feature type="domain" description="PRD" evidence="6">
    <location>
        <begin position="820"/>
        <end position="926"/>
    </location>
</feature>
<keyword evidence="3" id="KW-0067">ATP-binding</keyword>
<proteinExistence type="predicted"/>
<evidence type="ECO:0000313" key="8">
    <source>
        <dbReference type="Proteomes" id="UP000623967"/>
    </source>
</evidence>
<dbReference type="Proteomes" id="UP000623967">
    <property type="component" value="Unassembled WGS sequence"/>
</dbReference>
<dbReference type="SUPFAM" id="SSF52540">
    <property type="entry name" value="P-loop containing nucleoside triphosphate hydrolases"/>
    <property type="match status" value="1"/>
</dbReference>
<gene>
    <name evidence="7" type="ORF">JK635_06270</name>
</gene>
<dbReference type="CDD" id="cd00009">
    <property type="entry name" value="AAA"/>
    <property type="match status" value="1"/>
</dbReference>
<dbReference type="Gene3D" id="3.40.50.510">
    <property type="entry name" value="Phosphotransferase system, mannose-type IIA component"/>
    <property type="match status" value="1"/>
</dbReference>